<evidence type="ECO:0000313" key="18">
    <source>
        <dbReference type="EMBL" id="GAV02250.1"/>
    </source>
</evidence>
<dbReference type="SMART" id="SM00991">
    <property type="entry name" value="WHEP-TRS"/>
    <property type="match status" value="1"/>
</dbReference>
<evidence type="ECO:0000256" key="2">
    <source>
        <dbReference type="ARBA" id="ARBA00005594"/>
    </source>
</evidence>
<dbReference type="OrthoDB" id="5844513at2759"/>
<accession>A0A1D1VKW3</accession>
<dbReference type="EC" id="6.1.1.10" evidence="3"/>
<evidence type="ECO:0000259" key="17">
    <source>
        <dbReference type="PROSITE" id="PS51185"/>
    </source>
</evidence>
<dbReference type="SUPFAM" id="SSF47323">
    <property type="entry name" value="Anticodon-binding domain of a subclass of class I aminoacyl-tRNA synthetases"/>
    <property type="match status" value="1"/>
</dbReference>
<dbReference type="InterPro" id="IPR029038">
    <property type="entry name" value="MetRS_Zn"/>
</dbReference>
<dbReference type="PROSITE" id="PS00178">
    <property type="entry name" value="AA_TRNA_LIGASE_I"/>
    <property type="match status" value="1"/>
</dbReference>
<keyword evidence="11 15" id="KW-0648">Protein biosynthesis</keyword>
<dbReference type="GO" id="GO:0005829">
    <property type="term" value="C:cytosol"/>
    <property type="evidence" value="ECO:0007669"/>
    <property type="project" value="TreeGrafter"/>
</dbReference>
<protein>
    <recommendedName>
        <fullName evidence="4">Methionine--tRNA ligase, cytoplasmic</fullName>
        <ecNumber evidence="3">6.1.1.10</ecNumber>
    </recommendedName>
    <alternativeName>
        <fullName evidence="13">Methionyl-tRNA synthetase</fullName>
    </alternativeName>
</protein>
<dbReference type="SUPFAM" id="SSF52374">
    <property type="entry name" value="Nucleotidylyl transferase"/>
    <property type="match status" value="1"/>
</dbReference>
<feature type="region of interest" description="Disordered" evidence="16">
    <location>
        <begin position="1"/>
        <end position="23"/>
    </location>
</feature>
<dbReference type="InterPro" id="IPR015413">
    <property type="entry name" value="Methionyl/Leucyl_tRNA_Synth"/>
</dbReference>
<evidence type="ECO:0000256" key="14">
    <source>
        <dbReference type="ARBA" id="ARBA00047364"/>
    </source>
</evidence>
<dbReference type="GO" id="GO:0017101">
    <property type="term" value="C:aminoacyl-tRNA synthetase multienzyme complex"/>
    <property type="evidence" value="ECO:0007669"/>
    <property type="project" value="TreeGrafter"/>
</dbReference>
<dbReference type="InterPro" id="IPR000738">
    <property type="entry name" value="WHEP-TRS_dom"/>
</dbReference>
<dbReference type="Gene3D" id="1.10.287.10">
    <property type="entry name" value="S15/NS1, RNA-binding"/>
    <property type="match status" value="1"/>
</dbReference>
<feature type="compositionally biased region" description="Basic and acidic residues" evidence="16">
    <location>
        <begin position="677"/>
        <end position="693"/>
    </location>
</feature>
<dbReference type="InterPro" id="IPR023458">
    <property type="entry name" value="Met-tRNA_ligase_1"/>
</dbReference>
<dbReference type="Gene3D" id="1.10.730.10">
    <property type="entry name" value="Isoleucyl-tRNA Synthetase, Domain 1"/>
    <property type="match status" value="1"/>
</dbReference>
<feature type="compositionally biased region" description="Polar residues" evidence="16">
    <location>
        <begin position="14"/>
        <end position="23"/>
    </location>
</feature>
<feature type="domain" description="WHEP-TRS" evidence="17">
    <location>
        <begin position="626"/>
        <end position="682"/>
    </location>
</feature>
<dbReference type="CDD" id="cd01200">
    <property type="entry name" value="WHEPGMRS_RNA"/>
    <property type="match status" value="1"/>
</dbReference>
<proteinExistence type="inferred from homology"/>
<dbReference type="InterPro" id="IPR033911">
    <property type="entry name" value="MetRS_core"/>
</dbReference>
<evidence type="ECO:0000256" key="15">
    <source>
        <dbReference type="RuleBase" id="RU363039"/>
    </source>
</evidence>
<keyword evidence="8 15" id="KW-0547">Nucleotide-binding</keyword>
<evidence type="ECO:0000256" key="5">
    <source>
        <dbReference type="ARBA" id="ARBA00022490"/>
    </source>
</evidence>
<dbReference type="InterPro" id="IPR001412">
    <property type="entry name" value="aa-tRNA-synth_I_CS"/>
</dbReference>
<evidence type="ECO:0000256" key="9">
    <source>
        <dbReference type="ARBA" id="ARBA00022840"/>
    </source>
</evidence>
<comment type="catalytic activity">
    <reaction evidence="14">
        <text>tRNA(Met) + L-methionine + ATP = L-methionyl-tRNA(Met) + AMP + diphosphate</text>
        <dbReference type="Rhea" id="RHEA:13481"/>
        <dbReference type="Rhea" id="RHEA-COMP:9667"/>
        <dbReference type="Rhea" id="RHEA-COMP:9698"/>
        <dbReference type="ChEBI" id="CHEBI:30616"/>
        <dbReference type="ChEBI" id="CHEBI:33019"/>
        <dbReference type="ChEBI" id="CHEBI:57844"/>
        <dbReference type="ChEBI" id="CHEBI:78442"/>
        <dbReference type="ChEBI" id="CHEBI:78530"/>
        <dbReference type="ChEBI" id="CHEBI:456215"/>
        <dbReference type="EC" id="6.1.1.10"/>
    </reaction>
</comment>
<organism evidence="18 19">
    <name type="scientific">Ramazzottius varieornatus</name>
    <name type="common">Water bear</name>
    <name type="synonym">Tardigrade</name>
    <dbReference type="NCBI Taxonomy" id="947166"/>
    <lineage>
        <taxon>Eukaryota</taxon>
        <taxon>Metazoa</taxon>
        <taxon>Ecdysozoa</taxon>
        <taxon>Tardigrada</taxon>
        <taxon>Eutardigrada</taxon>
        <taxon>Parachela</taxon>
        <taxon>Hypsibioidea</taxon>
        <taxon>Ramazzottiidae</taxon>
        <taxon>Ramazzottius</taxon>
    </lineage>
</organism>
<evidence type="ECO:0000256" key="4">
    <source>
        <dbReference type="ARBA" id="ARBA00018335"/>
    </source>
</evidence>
<dbReference type="STRING" id="947166.A0A1D1VKW3"/>
<dbReference type="HAMAP" id="MF_00098">
    <property type="entry name" value="Met_tRNA_synth_type1"/>
    <property type="match status" value="1"/>
</dbReference>
<reference evidence="18 19" key="1">
    <citation type="journal article" date="2016" name="Nat. Commun.">
        <title>Extremotolerant tardigrade genome and improved radiotolerance of human cultured cells by tardigrade-unique protein.</title>
        <authorList>
            <person name="Hashimoto T."/>
            <person name="Horikawa D.D."/>
            <person name="Saito Y."/>
            <person name="Kuwahara H."/>
            <person name="Kozuka-Hata H."/>
            <person name="Shin-I T."/>
            <person name="Minakuchi Y."/>
            <person name="Ohishi K."/>
            <person name="Motoyama A."/>
            <person name="Aizu T."/>
            <person name="Enomoto A."/>
            <person name="Kondo K."/>
            <person name="Tanaka S."/>
            <person name="Hara Y."/>
            <person name="Koshikawa S."/>
            <person name="Sagara H."/>
            <person name="Miura T."/>
            <person name="Yokobori S."/>
            <person name="Miyagawa K."/>
            <person name="Suzuki Y."/>
            <person name="Kubo T."/>
            <person name="Oyama M."/>
            <person name="Kohara Y."/>
            <person name="Fujiyama A."/>
            <person name="Arakawa K."/>
            <person name="Katayama T."/>
            <person name="Toyoda A."/>
            <person name="Kunieda T."/>
        </authorList>
    </citation>
    <scope>NUCLEOTIDE SEQUENCE [LARGE SCALE GENOMIC DNA]</scope>
    <source>
        <strain evidence="18 19">YOKOZUNA-1</strain>
    </source>
</reference>
<feature type="region of interest" description="Disordered" evidence="16">
    <location>
        <begin position="674"/>
        <end position="693"/>
    </location>
</feature>
<dbReference type="EMBL" id="BDGG01000008">
    <property type="protein sequence ID" value="GAV02250.1"/>
    <property type="molecule type" value="Genomic_DNA"/>
</dbReference>
<dbReference type="InterPro" id="IPR014758">
    <property type="entry name" value="Met-tRNA_synth"/>
</dbReference>
<dbReference type="InterPro" id="IPR009068">
    <property type="entry name" value="uS15_NS1_RNA-bd_sf"/>
</dbReference>
<keyword evidence="19" id="KW-1185">Reference proteome</keyword>
<evidence type="ECO:0000256" key="6">
    <source>
        <dbReference type="ARBA" id="ARBA00022555"/>
    </source>
</evidence>
<dbReference type="InterPro" id="IPR009080">
    <property type="entry name" value="tRNAsynth_Ia_anticodon-bd"/>
</dbReference>
<dbReference type="PANTHER" id="PTHR45765">
    <property type="entry name" value="METHIONINE--TRNA LIGASE"/>
    <property type="match status" value="1"/>
</dbReference>
<dbReference type="PANTHER" id="PTHR45765:SF1">
    <property type="entry name" value="METHIONINE--TRNA LIGASE, CYTOPLASMIC"/>
    <property type="match status" value="1"/>
</dbReference>
<dbReference type="InterPro" id="IPR014729">
    <property type="entry name" value="Rossmann-like_a/b/a_fold"/>
</dbReference>
<dbReference type="Proteomes" id="UP000186922">
    <property type="component" value="Unassembled WGS sequence"/>
</dbReference>
<evidence type="ECO:0000256" key="11">
    <source>
        <dbReference type="ARBA" id="ARBA00022917"/>
    </source>
</evidence>
<dbReference type="GO" id="GO:0005524">
    <property type="term" value="F:ATP binding"/>
    <property type="evidence" value="ECO:0007669"/>
    <property type="project" value="UniProtKB-KW"/>
</dbReference>
<evidence type="ECO:0000256" key="3">
    <source>
        <dbReference type="ARBA" id="ARBA00012838"/>
    </source>
</evidence>
<dbReference type="PROSITE" id="PS51185">
    <property type="entry name" value="WHEP_TRS_2"/>
    <property type="match status" value="1"/>
</dbReference>
<evidence type="ECO:0000256" key="8">
    <source>
        <dbReference type="ARBA" id="ARBA00022741"/>
    </source>
</evidence>
<dbReference type="Gene3D" id="3.40.50.620">
    <property type="entry name" value="HUPs"/>
    <property type="match status" value="1"/>
</dbReference>
<evidence type="ECO:0000256" key="16">
    <source>
        <dbReference type="SAM" id="MobiDB-lite"/>
    </source>
</evidence>
<evidence type="ECO:0000256" key="10">
    <source>
        <dbReference type="ARBA" id="ARBA00022884"/>
    </source>
</evidence>
<dbReference type="Pfam" id="PF00458">
    <property type="entry name" value="WHEP-TRS"/>
    <property type="match status" value="1"/>
</dbReference>
<dbReference type="PROSITE" id="PS00762">
    <property type="entry name" value="WHEP_TRS_1"/>
    <property type="match status" value="1"/>
</dbReference>
<comment type="subcellular location">
    <subcellularLocation>
        <location evidence="1">Cytoplasm</location>
    </subcellularLocation>
</comment>
<evidence type="ECO:0000313" key="19">
    <source>
        <dbReference type="Proteomes" id="UP000186922"/>
    </source>
</evidence>
<dbReference type="Gene3D" id="2.20.28.20">
    <property type="entry name" value="Methionyl-tRNA synthetase, Zn-domain"/>
    <property type="match status" value="1"/>
</dbReference>
<dbReference type="SUPFAM" id="SSF47060">
    <property type="entry name" value="S15/NS1 RNA-binding domain"/>
    <property type="match status" value="1"/>
</dbReference>
<dbReference type="InterPro" id="IPR041872">
    <property type="entry name" value="Anticodon_Met"/>
</dbReference>
<dbReference type="AlphaFoldDB" id="A0A1D1VKW3"/>
<keyword evidence="7 15" id="KW-0436">Ligase</keyword>
<sequence>MSSGVESGEEKRTTQGQQFSAEELATTQEQWLSGAAQSPPVQRSHPVLPKEGARNILISSALPYVNNVPHLGNIIGCVLSADVFSRFCRLRGYNSLYVCGTDEYGTATETKALEEGLTPKQICDKYNAIHKEIYQWFNIDFDTFGRTSTEDQTKICQDIFWKLQKKGLMLEESVKQLFCDSCSRFLADRYVEGMCPYCGADGCRGDQCDKCGKLINAIELITPKCQICKSSPTEKTSNHLFLDLPTLQPSLEAHLKSVFEKGIWTNNAKGIVQAWLRDGLKPRCISRDLTWGVPVPLEGYTSKVFYVWFDAPIGYISITAGYTPEHWEKWWKHPKQVEYFNFLGKDNVTFHAAVFPSMLLGADDNFTVVTSISATEYLNYEDDKFSKSRGVGVFGNDAQTTGIEADIYRFYLLFVRPENQDTVFSWTDLVLKNNTELLNNLGNFVNRALSFLDKNFGGVVPEMKLNQEDLYFLSSVHTEITEYLDHMEHVRLREALRSVLSVSRLGNQMMQSAMPWVLVKGSAEEKVRGGTIIGLATNLCLQLSIMLKPFMPHYSKVIQEQLNASDECYVLHEYVICRLQSGHKIGTPAPLFRKIEDAEAEELRKRFAGRGKKPAQEGAAAAVVEDLEKLKLEHDQQGEIVRELKANKAAKEEIDRAVAALLDIKKLLKLAGGDTDAVGKKDKKDTGGKKKAI</sequence>
<keyword evidence="10" id="KW-0694">RNA-binding</keyword>
<dbReference type="Pfam" id="PF19303">
    <property type="entry name" value="Anticodon_3"/>
    <property type="match status" value="1"/>
</dbReference>
<dbReference type="FunFam" id="2.20.28.20:FF:000001">
    <property type="entry name" value="Methionine--tRNA ligase"/>
    <property type="match status" value="1"/>
</dbReference>
<keyword evidence="9 15" id="KW-0067">ATP-binding</keyword>
<evidence type="ECO:0000256" key="12">
    <source>
        <dbReference type="ARBA" id="ARBA00023146"/>
    </source>
</evidence>
<keyword evidence="12 15" id="KW-0030">Aminoacyl-tRNA synthetase</keyword>
<dbReference type="CDD" id="cd07957">
    <property type="entry name" value="Anticodon_Ia_Met"/>
    <property type="match status" value="1"/>
</dbReference>
<dbReference type="SUPFAM" id="SSF57770">
    <property type="entry name" value="Methionyl-tRNA synthetase (MetRS), Zn-domain"/>
    <property type="match status" value="1"/>
</dbReference>
<comment type="similarity">
    <text evidence="2 15">Belongs to the class-I aminoacyl-tRNA synthetase family.</text>
</comment>
<keyword evidence="6" id="KW-0820">tRNA-binding</keyword>
<dbReference type="Pfam" id="PF09334">
    <property type="entry name" value="tRNA-synt_1g"/>
    <property type="match status" value="1"/>
</dbReference>
<evidence type="ECO:0000256" key="7">
    <source>
        <dbReference type="ARBA" id="ARBA00022598"/>
    </source>
</evidence>
<dbReference type="NCBIfam" id="TIGR00398">
    <property type="entry name" value="metG"/>
    <property type="match status" value="1"/>
</dbReference>
<dbReference type="CDD" id="cd00814">
    <property type="entry name" value="MetRS_core"/>
    <property type="match status" value="1"/>
</dbReference>
<name>A0A1D1VKW3_RAMVA</name>
<dbReference type="FunFam" id="1.10.730.10:FF:000031">
    <property type="entry name" value="Putative Methionyl-tRNA synthetase"/>
    <property type="match status" value="1"/>
</dbReference>
<dbReference type="PRINTS" id="PR01041">
    <property type="entry name" value="TRNASYNTHMET"/>
</dbReference>
<keyword evidence="5" id="KW-0963">Cytoplasm</keyword>
<evidence type="ECO:0000256" key="13">
    <source>
        <dbReference type="ARBA" id="ARBA00030904"/>
    </source>
</evidence>
<dbReference type="GO" id="GO:0006431">
    <property type="term" value="P:methionyl-tRNA aminoacylation"/>
    <property type="evidence" value="ECO:0007669"/>
    <property type="project" value="InterPro"/>
</dbReference>
<gene>
    <name evidence="18" type="primary">RvY_12841-1</name>
    <name evidence="18" type="synonym">RvY_12841.1</name>
    <name evidence="18" type="ORF">RvY_12841</name>
</gene>
<dbReference type="NCBIfam" id="NF001100">
    <property type="entry name" value="PRK00133.1"/>
    <property type="match status" value="1"/>
</dbReference>
<dbReference type="GO" id="GO:0004825">
    <property type="term" value="F:methionine-tRNA ligase activity"/>
    <property type="evidence" value="ECO:0007669"/>
    <property type="project" value="UniProtKB-EC"/>
</dbReference>
<dbReference type="GO" id="GO:0000049">
    <property type="term" value="F:tRNA binding"/>
    <property type="evidence" value="ECO:0007669"/>
    <property type="project" value="UniProtKB-KW"/>
</dbReference>
<evidence type="ECO:0000256" key="1">
    <source>
        <dbReference type="ARBA" id="ARBA00004496"/>
    </source>
</evidence>
<comment type="caution">
    <text evidence="18">The sequence shown here is derived from an EMBL/GenBank/DDBJ whole genome shotgun (WGS) entry which is preliminary data.</text>
</comment>